<dbReference type="InterPro" id="IPR043128">
    <property type="entry name" value="Rev_trsase/Diguanyl_cyclase"/>
</dbReference>
<evidence type="ECO:0000256" key="3">
    <source>
        <dbReference type="ARBA" id="ARBA00022692"/>
    </source>
</evidence>
<name>A0A2T3KQ90_PHOLD</name>
<keyword evidence="5 7" id="KW-0472">Membrane</keyword>
<dbReference type="GO" id="GO:0007165">
    <property type="term" value="P:signal transduction"/>
    <property type="evidence" value="ECO:0007669"/>
    <property type="project" value="UniProtKB-ARBA"/>
</dbReference>
<dbReference type="Pfam" id="PF03924">
    <property type="entry name" value="CHASE"/>
    <property type="match status" value="1"/>
</dbReference>
<sequence>MSFDSHQRKTIKTNRIPLLASVIVLCLTLSLVVVINRIQNNNHHAVLESAASRQADLLRDQINSDIDFIGSAANFFQSSAPSNWINFDRFAKEVVRSSNSLMSLQWLEKVTSKNYKQYVLKQKYSYPDFRVYTLNDDKEYPFNGEFKGSSELYVVSDIYPISRHNLDILGFYSDSTRTQSFIHNIKTTKQPNVSDSVTILADTLESIKVNGTSLYKVTRVAHAKKEKRGLLIFYPVFTNDGKVMKGVVVGVVDLTVYMNSIIHRSLNGIYSQIKIIDTGIGSTDSPVMYKSKNWDTTDGTTLVRKVTLPNRVWLVEFKQSNAKREQDLWVLIGITLAGVIIALLVYYIVSFQRGEKERIEAQLKIKTKELQFLVNRDVLTKLRNRRSFNQYIDELVASKQAFALIGIDVDKFKSINDEFGHVFGDQALIHVAQIVPTLLQPDDKFYRLGGDEFCIITKQTDSGYLEAILSAMCLKVNQTILQYKGNETYCSLSIGAAILREDDDVETIMTRTDSALYESKKKGRNCFSILH</sequence>
<dbReference type="AlphaFoldDB" id="A0A2T3KQ90"/>
<evidence type="ECO:0000259" key="9">
    <source>
        <dbReference type="PROSITE" id="PS50887"/>
    </source>
</evidence>
<feature type="domain" description="GGDEF" evidence="9">
    <location>
        <begin position="400"/>
        <end position="531"/>
    </location>
</feature>
<dbReference type="InterPro" id="IPR042240">
    <property type="entry name" value="CHASE_sf"/>
</dbReference>
<evidence type="ECO:0000256" key="5">
    <source>
        <dbReference type="ARBA" id="ARBA00023136"/>
    </source>
</evidence>
<comment type="subcellular location">
    <subcellularLocation>
        <location evidence="1">Membrane</location>
    </subcellularLocation>
</comment>
<dbReference type="SMART" id="SM00267">
    <property type="entry name" value="GGDEF"/>
    <property type="match status" value="1"/>
</dbReference>
<protein>
    <recommendedName>
        <fullName evidence="2">diguanylate cyclase</fullName>
        <ecNumber evidence="2">2.7.7.65</ecNumber>
    </recommendedName>
</protein>
<dbReference type="InterPro" id="IPR050469">
    <property type="entry name" value="Diguanylate_Cyclase"/>
</dbReference>
<dbReference type="EMBL" id="PYNS01000032">
    <property type="protein sequence ID" value="PSV07584.1"/>
    <property type="molecule type" value="Genomic_DNA"/>
</dbReference>
<comment type="caution">
    <text evidence="10">The sequence shown here is derived from an EMBL/GenBank/DDBJ whole genome shotgun (WGS) entry which is preliminary data.</text>
</comment>
<dbReference type="SUPFAM" id="SSF55073">
    <property type="entry name" value="Nucleotide cyclase"/>
    <property type="match status" value="1"/>
</dbReference>
<dbReference type="PANTHER" id="PTHR45138">
    <property type="entry name" value="REGULATORY COMPONENTS OF SENSORY TRANSDUCTION SYSTEM"/>
    <property type="match status" value="1"/>
</dbReference>
<dbReference type="InterPro" id="IPR000160">
    <property type="entry name" value="GGDEF_dom"/>
</dbReference>
<dbReference type="PROSITE" id="PS50887">
    <property type="entry name" value="GGDEF"/>
    <property type="match status" value="1"/>
</dbReference>
<dbReference type="Gene3D" id="3.30.70.270">
    <property type="match status" value="1"/>
</dbReference>
<evidence type="ECO:0000313" key="10">
    <source>
        <dbReference type="EMBL" id="PSV07584.1"/>
    </source>
</evidence>
<evidence type="ECO:0000256" key="1">
    <source>
        <dbReference type="ARBA" id="ARBA00004370"/>
    </source>
</evidence>
<dbReference type="InterPro" id="IPR029787">
    <property type="entry name" value="Nucleotide_cyclase"/>
</dbReference>
<dbReference type="Pfam" id="PF00990">
    <property type="entry name" value="GGDEF"/>
    <property type="match status" value="1"/>
</dbReference>
<dbReference type="GO" id="GO:0052621">
    <property type="term" value="F:diguanylate cyclase activity"/>
    <property type="evidence" value="ECO:0007669"/>
    <property type="project" value="UniProtKB-EC"/>
</dbReference>
<evidence type="ECO:0000256" key="6">
    <source>
        <dbReference type="ARBA" id="ARBA00034247"/>
    </source>
</evidence>
<dbReference type="NCBIfam" id="TIGR00254">
    <property type="entry name" value="GGDEF"/>
    <property type="match status" value="1"/>
</dbReference>
<evidence type="ECO:0000256" key="7">
    <source>
        <dbReference type="SAM" id="Phobius"/>
    </source>
</evidence>
<dbReference type="SMART" id="SM01079">
    <property type="entry name" value="CHASE"/>
    <property type="match status" value="1"/>
</dbReference>
<organism evidence="10 11">
    <name type="scientific">Photobacterium leiognathi subsp. mandapamensis</name>
    <name type="common">Photobacterium mandapamensis</name>
    <dbReference type="NCBI Taxonomy" id="48408"/>
    <lineage>
        <taxon>Bacteria</taxon>
        <taxon>Pseudomonadati</taxon>
        <taxon>Pseudomonadota</taxon>
        <taxon>Gammaproteobacteria</taxon>
        <taxon>Vibrionales</taxon>
        <taxon>Vibrionaceae</taxon>
        <taxon>Photobacterium</taxon>
    </lineage>
</organism>
<dbReference type="RefSeq" id="WP_107186083.1">
    <property type="nucleotide sequence ID" value="NZ_JAWQGC010000007.1"/>
</dbReference>
<feature type="transmembrane region" description="Helical" evidence="7">
    <location>
        <begin position="16"/>
        <end position="35"/>
    </location>
</feature>
<evidence type="ECO:0000256" key="4">
    <source>
        <dbReference type="ARBA" id="ARBA00022989"/>
    </source>
</evidence>
<feature type="transmembrane region" description="Helical" evidence="7">
    <location>
        <begin position="328"/>
        <end position="349"/>
    </location>
</feature>
<dbReference type="Proteomes" id="UP000240530">
    <property type="component" value="Unassembled WGS sequence"/>
</dbReference>
<evidence type="ECO:0000313" key="11">
    <source>
        <dbReference type="Proteomes" id="UP000240530"/>
    </source>
</evidence>
<keyword evidence="4 7" id="KW-1133">Transmembrane helix</keyword>
<comment type="catalytic activity">
    <reaction evidence="6">
        <text>2 GTP = 3',3'-c-di-GMP + 2 diphosphate</text>
        <dbReference type="Rhea" id="RHEA:24898"/>
        <dbReference type="ChEBI" id="CHEBI:33019"/>
        <dbReference type="ChEBI" id="CHEBI:37565"/>
        <dbReference type="ChEBI" id="CHEBI:58805"/>
        <dbReference type="EC" id="2.7.7.65"/>
    </reaction>
</comment>
<dbReference type="InterPro" id="IPR006189">
    <property type="entry name" value="CHASE_dom"/>
</dbReference>
<gene>
    <name evidence="10" type="ORF">C0W93_19450</name>
</gene>
<keyword evidence="3 7" id="KW-0812">Transmembrane</keyword>
<proteinExistence type="predicted"/>
<dbReference type="GO" id="GO:0016020">
    <property type="term" value="C:membrane"/>
    <property type="evidence" value="ECO:0007669"/>
    <property type="project" value="UniProtKB-SubCell"/>
</dbReference>
<dbReference type="PANTHER" id="PTHR45138:SF9">
    <property type="entry name" value="DIGUANYLATE CYCLASE DGCM-RELATED"/>
    <property type="match status" value="1"/>
</dbReference>
<reference evidence="10 11" key="1">
    <citation type="submission" date="2018-03" db="EMBL/GenBank/DDBJ databases">
        <title>Whole genome sequencing of Histamine producing bacteria.</title>
        <authorList>
            <person name="Butler K."/>
        </authorList>
    </citation>
    <scope>NUCLEOTIDE SEQUENCE [LARGE SCALE GENOMIC DNA]</scope>
    <source>
        <strain evidence="10 11">Res.4.1</strain>
    </source>
</reference>
<feature type="domain" description="CHASE" evidence="8">
    <location>
        <begin position="78"/>
        <end position="316"/>
    </location>
</feature>
<evidence type="ECO:0000256" key="2">
    <source>
        <dbReference type="ARBA" id="ARBA00012528"/>
    </source>
</evidence>
<dbReference type="CDD" id="cd01949">
    <property type="entry name" value="GGDEF"/>
    <property type="match status" value="1"/>
</dbReference>
<dbReference type="EC" id="2.7.7.65" evidence="2"/>
<evidence type="ECO:0000259" key="8">
    <source>
        <dbReference type="PROSITE" id="PS50839"/>
    </source>
</evidence>
<accession>A0A2T3KQ90</accession>
<dbReference type="PROSITE" id="PS50839">
    <property type="entry name" value="CHASE"/>
    <property type="match status" value="1"/>
</dbReference>
<dbReference type="Gene3D" id="3.30.450.350">
    <property type="entry name" value="CHASE domain"/>
    <property type="match status" value="1"/>
</dbReference>